<dbReference type="GO" id="GO:0009279">
    <property type="term" value="C:cell outer membrane"/>
    <property type="evidence" value="ECO:0007669"/>
    <property type="project" value="UniProtKB-SubCell"/>
</dbReference>
<dbReference type="SMART" id="SM00965">
    <property type="entry name" value="STN"/>
    <property type="match status" value="1"/>
</dbReference>
<dbReference type="Gene3D" id="2.170.130.10">
    <property type="entry name" value="TonB-dependent receptor, plug domain"/>
    <property type="match status" value="1"/>
</dbReference>
<reference evidence="9 10" key="1">
    <citation type="submission" date="2019-12" db="EMBL/GenBank/DDBJ databases">
        <title>The draft genomic sequence of strain Chitinophaga oryziterrae JCM 16595.</title>
        <authorList>
            <person name="Zhang X."/>
        </authorList>
    </citation>
    <scope>NUCLEOTIDE SEQUENCE [LARGE SCALE GENOMIC DNA]</scope>
    <source>
        <strain evidence="9 10">JCM 16595</strain>
    </source>
</reference>
<accession>A0A6N8JCY5</accession>
<dbReference type="InterPro" id="IPR012910">
    <property type="entry name" value="Plug_dom"/>
</dbReference>
<dbReference type="OrthoDB" id="9768177at2"/>
<comment type="subcellular location">
    <subcellularLocation>
        <location evidence="1 7">Cell outer membrane</location>
        <topology evidence="1 7">Multi-pass membrane protein</topology>
    </subcellularLocation>
</comment>
<evidence type="ECO:0000256" key="2">
    <source>
        <dbReference type="ARBA" id="ARBA00022448"/>
    </source>
</evidence>
<comment type="similarity">
    <text evidence="7">Belongs to the TonB-dependent receptor family.</text>
</comment>
<dbReference type="Gene3D" id="2.40.170.20">
    <property type="entry name" value="TonB-dependent receptor, beta-barrel domain"/>
    <property type="match status" value="1"/>
</dbReference>
<dbReference type="InterPro" id="IPR039426">
    <property type="entry name" value="TonB-dep_rcpt-like"/>
</dbReference>
<dbReference type="Proteomes" id="UP000468388">
    <property type="component" value="Unassembled WGS sequence"/>
</dbReference>
<sequence>MKPTFLNRGRDIRMLLPAKIRLTMKLTFLILFAACLQVSASSYAQKITLSEKNASLEKIFRVIKAQTGYLFLFDDQQLQSARKVTIEVKEASIQTVLDQCFQDQPLAYRIVDKTIIVQPKGIVKKGPPFVIRGVVTDDEGPLEHVTVQVEGKGIGMTTNAKGEYDLTDPNVDEETILIFSFIGYVPQKIRIGNRHTLNVKLVRDRKVLDETVIIGYGTTTQRKSTGAISSITSKEIATQTIDNPLTALQGHIPGVQITQDNGLPGAGVRVQIRGQNTAAAGFIPLYVIDGVPFTLFNGGQPTTDALNAYGTSGANGNISPFSMIAPEDIERIDILKDADATAIYGSRGANGVILITTKKGRKGKTSLNINVSNGIANVNRYIPMMNTQEYLQMRKDAFAHSGVTPTTTNAKDLLVWDQNAYTDWQKWAIGGTAHYTNAAVSVSGGDAQNTFLFSSDYRKQGTVFPGDFDNSSLSGRLNAGHRSLDDRFNMNVGVNYSYAKNNLPQTDLSSLYDLPPNYPIYNADNSLNWTRTNPLSYLKKKYNGQTTNFISSADISYKILSNLTVKANLGFTQTILKQTVAIPASSQNIAATATPAVIAAANNLSSANNGNDNYIVEPQIEYTTGIKGGKLQLLAGTTFQQSKATGISLYGSNFSSESLLNSISSAGTITVRSNNYSVYKYNAVFARANYNWQDKYIVDGTFRRDGSSRFGPNHRFGNFGAVGAAWLFSKEKFMADIPVISFGKLRGSYGLTGNDQIPNYLYSALYTSAWTGYNYLGTNTLVQNNISNPDLHWETTKKLDFALELGLWNDRILLKTDFYRNRSSDQLVYIALPTQSGFVNYTGNFPALIQNKGWEFEVTTTNIQSKSVKWTTSLNVTINRNKLISFPNLATSSYSTTYVIGQPIDVQLLYHYTGVDPTTGSPTFTSKGATPQYATDRVPMNVGHPYYGGITNNISYKNFTLDFTFQFNHRNGFKNSTLTSNFYPYGYGYTNQSTAILDRWKTTGDKAFFPSAGANYDQAYSNLASSDYNWGDASFIKFKTLSLTYNLPKTWLQHVHMSGASLYAQGQNLYTWAKQKYAYDPETTLPGTGPGLGTGRYSAFPQLRTMVVGLNLSF</sequence>
<protein>
    <submittedName>
        <fullName evidence="9">SusC/RagA family TonB-linked outer membrane protein</fullName>
    </submittedName>
</protein>
<evidence type="ECO:0000256" key="1">
    <source>
        <dbReference type="ARBA" id="ARBA00004571"/>
    </source>
</evidence>
<dbReference type="NCBIfam" id="TIGR04056">
    <property type="entry name" value="OMP_RagA_SusC"/>
    <property type="match status" value="1"/>
</dbReference>
<organism evidence="9 10">
    <name type="scientific">Chitinophaga oryziterrae</name>
    <dbReference type="NCBI Taxonomy" id="1031224"/>
    <lineage>
        <taxon>Bacteria</taxon>
        <taxon>Pseudomonadati</taxon>
        <taxon>Bacteroidota</taxon>
        <taxon>Chitinophagia</taxon>
        <taxon>Chitinophagales</taxon>
        <taxon>Chitinophagaceae</taxon>
        <taxon>Chitinophaga</taxon>
    </lineage>
</organism>
<dbReference type="EMBL" id="WRXO01000006">
    <property type="protein sequence ID" value="MVT43137.1"/>
    <property type="molecule type" value="Genomic_DNA"/>
</dbReference>
<dbReference type="InterPro" id="IPR036942">
    <property type="entry name" value="Beta-barrel_TonB_sf"/>
</dbReference>
<evidence type="ECO:0000313" key="10">
    <source>
        <dbReference type="Proteomes" id="UP000468388"/>
    </source>
</evidence>
<evidence type="ECO:0000256" key="3">
    <source>
        <dbReference type="ARBA" id="ARBA00022452"/>
    </source>
</evidence>
<dbReference type="InterPro" id="IPR023997">
    <property type="entry name" value="TonB-dep_OMP_SusC/RagA_CS"/>
</dbReference>
<dbReference type="Pfam" id="PF13715">
    <property type="entry name" value="CarbopepD_reg_2"/>
    <property type="match status" value="1"/>
</dbReference>
<dbReference type="InterPro" id="IPR011662">
    <property type="entry name" value="Secretin/TonB_short_N"/>
</dbReference>
<keyword evidence="4 7" id="KW-0812">Transmembrane</keyword>
<evidence type="ECO:0000259" key="8">
    <source>
        <dbReference type="SMART" id="SM00965"/>
    </source>
</evidence>
<evidence type="ECO:0000256" key="7">
    <source>
        <dbReference type="PROSITE-ProRule" id="PRU01360"/>
    </source>
</evidence>
<proteinExistence type="inferred from homology"/>
<dbReference type="InterPro" id="IPR008969">
    <property type="entry name" value="CarboxyPept-like_regulatory"/>
</dbReference>
<dbReference type="InterPro" id="IPR023996">
    <property type="entry name" value="TonB-dep_OMP_SusC/RagA"/>
</dbReference>
<comment type="caution">
    <text evidence="9">The sequence shown here is derived from an EMBL/GenBank/DDBJ whole genome shotgun (WGS) entry which is preliminary data.</text>
</comment>
<gene>
    <name evidence="9" type="ORF">GO495_21245</name>
</gene>
<keyword evidence="10" id="KW-1185">Reference proteome</keyword>
<dbReference type="Gene3D" id="2.60.40.1120">
    <property type="entry name" value="Carboxypeptidase-like, regulatory domain"/>
    <property type="match status" value="1"/>
</dbReference>
<evidence type="ECO:0000313" key="9">
    <source>
        <dbReference type="EMBL" id="MVT43137.1"/>
    </source>
</evidence>
<dbReference type="SUPFAM" id="SSF49464">
    <property type="entry name" value="Carboxypeptidase regulatory domain-like"/>
    <property type="match status" value="1"/>
</dbReference>
<keyword evidence="6 7" id="KW-0998">Cell outer membrane</keyword>
<name>A0A6N8JCY5_9BACT</name>
<evidence type="ECO:0000256" key="5">
    <source>
        <dbReference type="ARBA" id="ARBA00023136"/>
    </source>
</evidence>
<dbReference type="AlphaFoldDB" id="A0A6N8JCY5"/>
<keyword evidence="3 7" id="KW-1134">Transmembrane beta strand</keyword>
<evidence type="ECO:0000256" key="6">
    <source>
        <dbReference type="ARBA" id="ARBA00023237"/>
    </source>
</evidence>
<dbReference type="Pfam" id="PF07660">
    <property type="entry name" value="STN"/>
    <property type="match status" value="1"/>
</dbReference>
<dbReference type="InterPro" id="IPR037066">
    <property type="entry name" value="Plug_dom_sf"/>
</dbReference>
<evidence type="ECO:0000256" key="4">
    <source>
        <dbReference type="ARBA" id="ARBA00022692"/>
    </source>
</evidence>
<dbReference type="NCBIfam" id="TIGR04057">
    <property type="entry name" value="SusC_RagA_signa"/>
    <property type="match status" value="1"/>
</dbReference>
<keyword evidence="2 7" id="KW-0813">Transport</keyword>
<dbReference type="Pfam" id="PF07715">
    <property type="entry name" value="Plug"/>
    <property type="match status" value="1"/>
</dbReference>
<keyword evidence="5 7" id="KW-0472">Membrane</keyword>
<feature type="domain" description="Secretin/TonB short N-terminal" evidence="8">
    <location>
        <begin position="69"/>
        <end position="120"/>
    </location>
</feature>
<dbReference type="PROSITE" id="PS52016">
    <property type="entry name" value="TONB_DEPENDENT_REC_3"/>
    <property type="match status" value="1"/>
</dbReference>
<dbReference type="SUPFAM" id="SSF56935">
    <property type="entry name" value="Porins"/>
    <property type="match status" value="1"/>
</dbReference>